<dbReference type="EMBL" id="RHHB01000007">
    <property type="protein sequence ID" value="RNB50671.1"/>
    <property type="molecule type" value="Genomic_DNA"/>
</dbReference>
<evidence type="ECO:0000259" key="2">
    <source>
        <dbReference type="Pfam" id="PF06863"/>
    </source>
</evidence>
<gene>
    <name evidence="3" type="ORF">EDM22_06605</name>
</gene>
<dbReference type="PANTHER" id="PTHR36509:SF3">
    <property type="entry name" value="SIGNAL PEPTIDE PROTEIN"/>
    <property type="match status" value="1"/>
</dbReference>
<evidence type="ECO:0000313" key="3">
    <source>
        <dbReference type="EMBL" id="RNB50671.1"/>
    </source>
</evidence>
<comment type="caution">
    <text evidence="3">The sequence shown here is derived from an EMBL/GenBank/DDBJ whole genome shotgun (WGS) entry which is preliminary data.</text>
</comment>
<feature type="domain" description="DUF1254" evidence="2">
    <location>
        <begin position="44"/>
        <end position="176"/>
    </location>
</feature>
<sequence length="445" mass="50381">MTMSSEEIRDRGIGRRAVEAAVWGMAAVNYEVMRSVMAGEGRTEFVYWSKLLDWRNQTLTPNPDLIYYMAFMDPGRDGPIVVDIPPGTDDHVLNGSLCNIWQVPLEDVGRFGADEGRGARYLLLPPGYDGDVPDGYLVLQCDTRRVYALLRSVLPERTQEALDAGLEYCRGIRIYPLAQANDPPDTPRRDLAGELVDTRIPYDIRFWEALDRVVQAEPWLPRDRPFAEMLATLGIVKGQPFEPDQRRVKLLEAAVQEAHEWLRELYVNEPDWVDGARWFFPAGRDFTEGQSQNFANGEVYPYTDRGVIYHMAFIGLKRLGIGQFYLVCVRDSDGDLLDSGMSYRLRVPSGVPVSQYWSVTMYDGDDHTFIRGNEKYSVSSQTPGLAVNDDGSVDVFFGREPQPGLEANTVSTGESRTFELMFRFYGVGPDVMAKRWTLPNVEKLP</sequence>
<organism evidence="3 4">
    <name type="scientific">Agromyces tardus</name>
    <dbReference type="NCBI Taxonomy" id="2583849"/>
    <lineage>
        <taxon>Bacteria</taxon>
        <taxon>Bacillati</taxon>
        <taxon>Actinomycetota</taxon>
        <taxon>Actinomycetes</taxon>
        <taxon>Micrococcales</taxon>
        <taxon>Microbacteriaceae</taxon>
        <taxon>Agromyces</taxon>
    </lineage>
</organism>
<evidence type="ECO:0000313" key="4">
    <source>
        <dbReference type="Proteomes" id="UP000275048"/>
    </source>
</evidence>
<proteinExistence type="predicted"/>
<reference evidence="3 4" key="1">
    <citation type="submission" date="2018-10" db="EMBL/GenBank/DDBJ databases">
        <title>Isolation, diversity and antibacterial activity of antinobacteria from the wheat rhizosphere soil.</title>
        <authorList>
            <person name="Sun T."/>
        </authorList>
    </citation>
    <scope>NUCLEOTIDE SEQUENCE [LARGE SCALE GENOMIC DNA]</scope>
    <source>
        <strain evidence="3 4">SJ-23</strain>
    </source>
</reference>
<dbReference type="SUPFAM" id="SSF160935">
    <property type="entry name" value="VPA0735-like"/>
    <property type="match status" value="1"/>
</dbReference>
<dbReference type="Gene3D" id="2.60.40.1610">
    <property type="entry name" value="Domain of unknown function DUF1254"/>
    <property type="match status" value="1"/>
</dbReference>
<dbReference type="InterPro" id="IPR037050">
    <property type="entry name" value="DUF1254_sf"/>
</dbReference>
<accession>A0A3M8AHN8</accession>
<dbReference type="Gene3D" id="2.60.120.600">
    <property type="entry name" value="Domain of unknown function DUF1214, C-terminal domain"/>
    <property type="match status" value="1"/>
</dbReference>
<dbReference type="Pfam" id="PF06863">
    <property type="entry name" value="DUF1254"/>
    <property type="match status" value="1"/>
</dbReference>
<dbReference type="PANTHER" id="PTHR36509">
    <property type="entry name" value="BLL3101 PROTEIN"/>
    <property type="match status" value="1"/>
</dbReference>
<dbReference type="AlphaFoldDB" id="A0A3M8AHN8"/>
<name>A0A3M8AHN8_9MICO</name>
<dbReference type="InterPro" id="IPR010679">
    <property type="entry name" value="DUF1254"/>
</dbReference>
<dbReference type="RefSeq" id="WP_122936272.1">
    <property type="nucleotide sequence ID" value="NZ_JBHSNT010000068.1"/>
</dbReference>
<protein>
    <submittedName>
        <fullName evidence="3">DUF1254 domain-containing protein</fullName>
    </submittedName>
</protein>
<keyword evidence="4" id="KW-1185">Reference proteome</keyword>
<dbReference type="InterPro" id="IPR010621">
    <property type="entry name" value="DUF1214"/>
</dbReference>
<dbReference type="Pfam" id="PF06742">
    <property type="entry name" value="DUF1214"/>
    <property type="match status" value="1"/>
</dbReference>
<feature type="domain" description="DUF1214" evidence="1">
    <location>
        <begin position="323"/>
        <end position="426"/>
    </location>
</feature>
<dbReference type="Gene3D" id="1.10.3360.10">
    <property type="entry name" value="VPA0735-like domain"/>
    <property type="match status" value="1"/>
</dbReference>
<dbReference type="OrthoDB" id="272779at2"/>
<dbReference type="InterPro" id="IPR037049">
    <property type="entry name" value="DUF1214_C_sf"/>
</dbReference>
<dbReference type="Proteomes" id="UP000275048">
    <property type="component" value="Unassembled WGS sequence"/>
</dbReference>
<evidence type="ECO:0000259" key="1">
    <source>
        <dbReference type="Pfam" id="PF06742"/>
    </source>
</evidence>